<evidence type="ECO:0000313" key="2">
    <source>
        <dbReference type="EMBL" id="KAH0577379.1"/>
    </source>
</evidence>
<name>V6M691_9EUKA</name>
<gene>
    <name evidence="1" type="ORF">SS50377_10839</name>
    <name evidence="2" type="ORF">SS50377_20731</name>
</gene>
<dbReference type="EMBL" id="KI545972">
    <property type="protein sequence ID" value="EST48914.1"/>
    <property type="molecule type" value="Genomic_DNA"/>
</dbReference>
<reference evidence="2" key="2">
    <citation type="submission" date="2020-12" db="EMBL/GenBank/DDBJ databases">
        <title>New Spironucleus salmonicida genome in near-complete chromosomes.</title>
        <authorList>
            <person name="Xu F."/>
            <person name="Kurt Z."/>
            <person name="Jimenez-Gonzalez A."/>
            <person name="Astvaldsson A."/>
            <person name="Andersson J.O."/>
            <person name="Svard S.G."/>
        </authorList>
    </citation>
    <scope>NUCLEOTIDE SEQUENCE</scope>
    <source>
        <strain evidence="2">ATCC 50377</strain>
    </source>
</reference>
<sequence>MDQFTFQTSSTVMLPKHLIEPRMVQNLLCISENVSPKVIHCNVHEIAEMKKIYPAVGQYSLKRIDRKIGIQIKEKYSPKLPKQIIYAKEIQDAEPPKQPKGIRINGVDRLGFAYVHRELKARSPNRSKFTDLVW</sequence>
<dbReference type="AlphaFoldDB" id="V6M691"/>
<keyword evidence="3" id="KW-1185">Reference proteome</keyword>
<dbReference type="EMBL" id="AUWU02000001">
    <property type="protein sequence ID" value="KAH0577379.1"/>
    <property type="molecule type" value="Genomic_DNA"/>
</dbReference>
<dbReference type="Proteomes" id="UP000018208">
    <property type="component" value="Unassembled WGS sequence"/>
</dbReference>
<reference evidence="1 2" key="1">
    <citation type="journal article" date="2014" name="PLoS Genet.">
        <title>The Genome of Spironucleus salmonicida Highlights a Fish Pathogen Adapted to Fluctuating Environments.</title>
        <authorList>
            <person name="Xu F."/>
            <person name="Jerlstrom-Hultqvist J."/>
            <person name="Einarsson E."/>
            <person name="Astvaldsson A."/>
            <person name="Svard S.G."/>
            <person name="Andersson J.O."/>
        </authorList>
    </citation>
    <scope>NUCLEOTIDE SEQUENCE</scope>
    <source>
        <strain evidence="2">ATCC 50377</strain>
    </source>
</reference>
<evidence type="ECO:0000313" key="1">
    <source>
        <dbReference type="EMBL" id="EST48914.1"/>
    </source>
</evidence>
<dbReference type="VEuPathDB" id="GiardiaDB:SS50377_20731"/>
<evidence type="ECO:0000313" key="3">
    <source>
        <dbReference type="Proteomes" id="UP000018208"/>
    </source>
</evidence>
<proteinExistence type="predicted"/>
<accession>V6M691</accession>
<protein>
    <submittedName>
        <fullName evidence="1">Uncharacterized protein</fullName>
    </submittedName>
</protein>
<organism evidence="1">
    <name type="scientific">Spironucleus salmonicida</name>
    <dbReference type="NCBI Taxonomy" id="348837"/>
    <lineage>
        <taxon>Eukaryota</taxon>
        <taxon>Metamonada</taxon>
        <taxon>Diplomonadida</taxon>
        <taxon>Hexamitidae</taxon>
        <taxon>Hexamitinae</taxon>
        <taxon>Spironucleus</taxon>
    </lineage>
</organism>